<dbReference type="SUPFAM" id="SSF46934">
    <property type="entry name" value="UBA-like"/>
    <property type="match status" value="1"/>
</dbReference>
<feature type="domain" description="UBA" evidence="1">
    <location>
        <begin position="243"/>
        <end position="286"/>
    </location>
</feature>
<comment type="caution">
    <text evidence="2">The sequence shown here is derived from an EMBL/GenBank/DDBJ whole genome shotgun (WGS) entry which is preliminary data.</text>
</comment>
<evidence type="ECO:0000313" key="2">
    <source>
        <dbReference type="EMBL" id="CAD6190173.1"/>
    </source>
</evidence>
<dbReference type="AlphaFoldDB" id="A0A8S1H4V0"/>
<protein>
    <recommendedName>
        <fullName evidence="1">UBA domain-containing protein</fullName>
    </recommendedName>
</protein>
<reference evidence="2" key="1">
    <citation type="submission" date="2020-10" db="EMBL/GenBank/DDBJ databases">
        <authorList>
            <person name="Kikuchi T."/>
        </authorList>
    </citation>
    <scope>NUCLEOTIDE SEQUENCE</scope>
    <source>
        <strain evidence="2">NKZ352</strain>
    </source>
</reference>
<dbReference type="InterPro" id="IPR009060">
    <property type="entry name" value="UBA-like_sf"/>
</dbReference>
<name>A0A8S1H4V0_9PELO</name>
<dbReference type="Proteomes" id="UP000835052">
    <property type="component" value="Unassembled WGS sequence"/>
</dbReference>
<keyword evidence="3" id="KW-1185">Reference proteome</keyword>
<organism evidence="2 3">
    <name type="scientific">Caenorhabditis auriculariae</name>
    <dbReference type="NCBI Taxonomy" id="2777116"/>
    <lineage>
        <taxon>Eukaryota</taxon>
        <taxon>Metazoa</taxon>
        <taxon>Ecdysozoa</taxon>
        <taxon>Nematoda</taxon>
        <taxon>Chromadorea</taxon>
        <taxon>Rhabditida</taxon>
        <taxon>Rhabditina</taxon>
        <taxon>Rhabditomorpha</taxon>
        <taxon>Rhabditoidea</taxon>
        <taxon>Rhabditidae</taxon>
        <taxon>Peloderinae</taxon>
        <taxon>Caenorhabditis</taxon>
    </lineage>
</organism>
<dbReference type="PROSITE" id="PS50030">
    <property type="entry name" value="UBA"/>
    <property type="match status" value="1"/>
</dbReference>
<evidence type="ECO:0000313" key="3">
    <source>
        <dbReference type="Proteomes" id="UP000835052"/>
    </source>
</evidence>
<dbReference type="OrthoDB" id="263283at2759"/>
<dbReference type="Gene3D" id="1.10.8.10">
    <property type="entry name" value="DNA helicase RuvA subunit, C-terminal domain"/>
    <property type="match status" value="1"/>
</dbReference>
<dbReference type="EMBL" id="CAJGYM010000014">
    <property type="protein sequence ID" value="CAD6190173.1"/>
    <property type="molecule type" value="Genomic_DNA"/>
</dbReference>
<dbReference type="InterPro" id="IPR015940">
    <property type="entry name" value="UBA"/>
</dbReference>
<sequence>MVQVFFNGGSHSFNLADIQTISPDQLISKVVDVSSGRYGLSHHGKLVREMPTLHEKAALRIVPLSAEKDQPAADHPTLTPERVREHRLAIGHKLKHLFSERGYTHFKKIRDTMDASGYFQKLLKDCPELREEPFALNLLSDYTIMTSFFEPNTDVNKVEKVISFLMNHPKLLAYLDRLLQQQPPKIRSQNQMPRFAPASRGPQALNQITPELLRDAMSFVLGGAALPAAPPPVQNVAPPPAPAVPEYSAQLAQLRELGFTNDEYSLLALQSTSGDVDAAIECIIAMMEE</sequence>
<proteinExistence type="predicted"/>
<evidence type="ECO:0000259" key="1">
    <source>
        <dbReference type="PROSITE" id="PS50030"/>
    </source>
</evidence>
<accession>A0A8S1H4V0</accession>
<dbReference type="SMART" id="SM00165">
    <property type="entry name" value="UBA"/>
    <property type="match status" value="1"/>
</dbReference>
<gene>
    <name evidence="2" type="ORF">CAUJ_LOCUS6092</name>
</gene>